<comment type="subcellular location">
    <subcellularLocation>
        <location evidence="2">Cytoplasm</location>
        <location evidence="2">Nucleoid</location>
    </subcellularLocation>
</comment>
<dbReference type="EMBL" id="JAUSUR010000002">
    <property type="protein sequence ID" value="MDQ0360795.1"/>
    <property type="molecule type" value="Genomic_DNA"/>
</dbReference>
<dbReference type="PANTHER" id="PTHR33449:SF1">
    <property type="entry name" value="NUCLEOID-ASSOCIATED PROTEIN YBAB"/>
    <property type="match status" value="1"/>
</dbReference>
<dbReference type="Proteomes" id="UP001230220">
    <property type="component" value="Unassembled WGS sequence"/>
</dbReference>
<dbReference type="InterPro" id="IPR004401">
    <property type="entry name" value="YbaB/EbfC"/>
</dbReference>
<keyword evidence="3" id="KW-0175">Coiled coil</keyword>
<keyword evidence="1 2" id="KW-0238">DNA-binding</keyword>
<protein>
    <recommendedName>
        <fullName evidence="2">Nucleoid-associated protein J2S15_001540</fullName>
    </recommendedName>
</protein>
<keyword evidence="5" id="KW-1185">Reference proteome</keyword>
<dbReference type="HAMAP" id="MF_00274">
    <property type="entry name" value="DNA_YbaB_EbfC"/>
    <property type="match status" value="1"/>
</dbReference>
<feature type="coiled-coil region" evidence="3">
    <location>
        <begin position="3"/>
        <end position="30"/>
    </location>
</feature>
<evidence type="ECO:0000256" key="1">
    <source>
        <dbReference type="ARBA" id="ARBA00023125"/>
    </source>
</evidence>
<comment type="similarity">
    <text evidence="2">Belongs to the YbaB/EbfC family.</text>
</comment>
<comment type="subunit">
    <text evidence="2">Homodimer.</text>
</comment>
<organism evidence="4 5">
    <name type="scientific">Breznakia pachnodae</name>
    <dbReference type="NCBI Taxonomy" id="265178"/>
    <lineage>
        <taxon>Bacteria</taxon>
        <taxon>Bacillati</taxon>
        <taxon>Bacillota</taxon>
        <taxon>Erysipelotrichia</taxon>
        <taxon>Erysipelotrichales</taxon>
        <taxon>Erysipelotrichaceae</taxon>
        <taxon>Breznakia</taxon>
    </lineage>
</organism>
<dbReference type="RefSeq" id="WP_307406964.1">
    <property type="nucleotide sequence ID" value="NZ_JAUSUR010000002.1"/>
</dbReference>
<proteinExistence type="inferred from homology"/>
<reference evidence="4 5" key="1">
    <citation type="submission" date="2023-07" db="EMBL/GenBank/DDBJ databases">
        <title>Genomic Encyclopedia of Type Strains, Phase IV (KMG-IV): sequencing the most valuable type-strain genomes for metagenomic binning, comparative biology and taxonomic classification.</title>
        <authorList>
            <person name="Goeker M."/>
        </authorList>
    </citation>
    <scope>NUCLEOTIDE SEQUENCE [LARGE SCALE GENOMIC DNA]</scope>
    <source>
        <strain evidence="4 5">DSM 16784</strain>
    </source>
</reference>
<dbReference type="PANTHER" id="PTHR33449">
    <property type="entry name" value="NUCLEOID-ASSOCIATED PROTEIN YBAB"/>
    <property type="match status" value="1"/>
</dbReference>
<comment type="function">
    <text evidence="2">Binds to DNA and alters its conformation. May be involved in regulation of gene expression, nucleoid organization and DNA protection.</text>
</comment>
<keyword evidence="2" id="KW-0963">Cytoplasm</keyword>
<accession>A0ABU0E1W6</accession>
<dbReference type="Pfam" id="PF02575">
    <property type="entry name" value="YbaB_DNA_bd"/>
    <property type="match status" value="1"/>
</dbReference>
<dbReference type="NCBIfam" id="TIGR00103">
    <property type="entry name" value="DNA_YbaB_EbfC"/>
    <property type="match status" value="1"/>
</dbReference>
<evidence type="ECO:0000313" key="4">
    <source>
        <dbReference type="EMBL" id="MDQ0360795.1"/>
    </source>
</evidence>
<evidence type="ECO:0000313" key="5">
    <source>
        <dbReference type="Proteomes" id="UP001230220"/>
    </source>
</evidence>
<name>A0ABU0E1W6_9FIRM</name>
<dbReference type="SUPFAM" id="SSF82607">
    <property type="entry name" value="YbaB-like"/>
    <property type="match status" value="1"/>
</dbReference>
<dbReference type="InterPro" id="IPR036894">
    <property type="entry name" value="YbaB-like_sf"/>
</dbReference>
<dbReference type="GO" id="GO:0003677">
    <property type="term" value="F:DNA binding"/>
    <property type="evidence" value="ECO:0007669"/>
    <property type="project" value="UniProtKB-KW"/>
</dbReference>
<dbReference type="PIRSF" id="PIRSF004555">
    <property type="entry name" value="UCP004555"/>
    <property type="match status" value="1"/>
</dbReference>
<evidence type="ECO:0000256" key="3">
    <source>
        <dbReference type="SAM" id="Coils"/>
    </source>
</evidence>
<evidence type="ECO:0000256" key="2">
    <source>
        <dbReference type="HAMAP-Rule" id="MF_00274"/>
    </source>
</evidence>
<dbReference type="Gene3D" id="3.30.1310.10">
    <property type="entry name" value="Nucleoid-associated protein YbaB-like domain"/>
    <property type="match status" value="1"/>
</dbReference>
<sequence>MDLNALMKQAQKMQKDLETTESELKQKKYTSSVGGGVVEITLNGGFQVEELSIKEELLEDGKEMLEEMIQMAINNVLTQATEDKEESMASLTSGMNVPGMF</sequence>
<comment type="caution">
    <text evidence="4">The sequence shown here is derived from an EMBL/GenBank/DDBJ whole genome shotgun (WGS) entry which is preliminary data.</text>
</comment>
<gene>
    <name evidence="4" type="ORF">J2S15_001540</name>
</gene>